<feature type="region of interest" description="Disordered" evidence="7">
    <location>
        <begin position="1"/>
        <end position="22"/>
    </location>
</feature>
<dbReference type="SMART" id="SM01383">
    <property type="entry name" value="Ribosomal_L2"/>
    <property type="match status" value="1"/>
</dbReference>
<accession>A0A832XHP3</accession>
<dbReference type="InterPro" id="IPR022669">
    <property type="entry name" value="Ribosomal_uL2_C"/>
</dbReference>
<comment type="similarity">
    <text evidence="1 6">Belongs to the universal ribosomal protein uL2 family.</text>
</comment>
<dbReference type="PANTHER" id="PTHR13691:SF16">
    <property type="entry name" value="LARGE RIBOSOMAL SUBUNIT PROTEIN UL2"/>
    <property type="match status" value="1"/>
</dbReference>
<evidence type="ECO:0000256" key="3">
    <source>
        <dbReference type="ARBA" id="ARBA00022884"/>
    </source>
</evidence>
<gene>
    <name evidence="6" type="primary">rpl2</name>
    <name evidence="10" type="ORF">H1011_02680</name>
</gene>
<name>A0A832XHP3_9ARCH</name>
<sequence length="239" mass="25341">MGKRIRAQRIGVSPRRRSPGHRFKGAIKHASLQSFAEGTSKGEVIDFLHDPGRTAPVARVKFEDGSIESLIAPNSLSIGDEVSKGPSAKTSLGNSVFLSKIPEGTLVYNVEANPGDGGKFARASGTFIKIVSHDPTGTVVQMKSGAFKTLNAKCRANVGVVAGGGRLEKPFVKGGTKRKVMRARGKLHPRVSGVHMNPTDHPFGGGNHPHIGKPKTVSRHAPPGRKVGSISPKRTGKKR</sequence>
<dbReference type="Pfam" id="PF03947">
    <property type="entry name" value="Ribosomal_L2_C"/>
    <property type="match status" value="1"/>
</dbReference>
<dbReference type="InterPro" id="IPR022666">
    <property type="entry name" value="Ribosomal_uL2_RNA-bd_dom"/>
</dbReference>
<dbReference type="SUPFAM" id="SSF50249">
    <property type="entry name" value="Nucleic acid-binding proteins"/>
    <property type="match status" value="1"/>
</dbReference>
<dbReference type="Pfam" id="PF00181">
    <property type="entry name" value="Ribosomal_L2_N"/>
    <property type="match status" value="1"/>
</dbReference>
<feature type="region of interest" description="Disordered" evidence="7">
    <location>
        <begin position="190"/>
        <end position="239"/>
    </location>
</feature>
<evidence type="ECO:0000313" key="11">
    <source>
        <dbReference type="Proteomes" id="UP000604391"/>
    </source>
</evidence>
<evidence type="ECO:0000256" key="1">
    <source>
        <dbReference type="ARBA" id="ARBA00005636"/>
    </source>
</evidence>
<dbReference type="HAMAP" id="MF_01320_A">
    <property type="entry name" value="Ribosomal_uL2_A"/>
    <property type="match status" value="1"/>
</dbReference>
<evidence type="ECO:0000256" key="2">
    <source>
        <dbReference type="ARBA" id="ARBA00022730"/>
    </source>
</evidence>
<dbReference type="PANTHER" id="PTHR13691">
    <property type="entry name" value="RIBOSOMAL PROTEIN L2"/>
    <property type="match status" value="1"/>
</dbReference>
<dbReference type="GO" id="GO:0019843">
    <property type="term" value="F:rRNA binding"/>
    <property type="evidence" value="ECO:0007669"/>
    <property type="project" value="UniProtKB-UniRule"/>
</dbReference>
<dbReference type="Proteomes" id="UP000604391">
    <property type="component" value="Unassembled WGS sequence"/>
</dbReference>
<dbReference type="InterPro" id="IPR008991">
    <property type="entry name" value="Translation_prot_SH3-like_sf"/>
</dbReference>
<protein>
    <recommendedName>
        <fullName evidence="6">Large ribosomal subunit protein uL2</fullName>
    </recommendedName>
</protein>
<dbReference type="PIRSF" id="PIRSF002158">
    <property type="entry name" value="Ribosomal_L2"/>
    <property type="match status" value="1"/>
</dbReference>
<dbReference type="AlphaFoldDB" id="A0A832XHP3"/>
<dbReference type="GO" id="GO:0002181">
    <property type="term" value="P:cytoplasmic translation"/>
    <property type="evidence" value="ECO:0007669"/>
    <property type="project" value="TreeGrafter"/>
</dbReference>
<evidence type="ECO:0000256" key="6">
    <source>
        <dbReference type="HAMAP-Rule" id="MF_01320"/>
    </source>
</evidence>
<dbReference type="Gene3D" id="2.30.30.30">
    <property type="match status" value="1"/>
</dbReference>
<keyword evidence="5 6" id="KW-0687">Ribonucleoprotein</keyword>
<dbReference type="GO" id="GO:0003735">
    <property type="term" value="F:structural constituent of ribosome"/>
    <property type="evidence" value="ECO:0007669"/>
    <property type="project" value="InterPro"/>
</dbReference>
<dbReference type="InterPro" id="IPR002171">
    <property type="entry name" value="Ribosomal_uL2"/>
</dbReference>
<evidence type="ECO:0000256" key="5">
    <source>
        <dbReference type="ARBA" id="ARBA00023274"/>
    </source>
</evidence>
<evidence type="ECO:0000259" key="8">
    <source>
        <dbReference type="SMART" id="SM01382"/>
    </source>
</evidence>
<dbReference type="GO" id="GO:0022625">
    <property type="term" value="C:cytosolic large ribosomal subunit"/>
    <property type="evidence" value="ECO:0007669"/>
    <property type="project" value="TreeGrafter"/>
</dbReference>
<evidence type="ECO:0000259" key="9">
    <source>
        <dbReference type="SMART" id="SM01383"/>
    </source>
</evidence>
<evidence type="ECO:0000256" key="4">
    <source>
        <dbReference type="ARBA" id="ARBA00022980"/>
    </source>
</evidence>
<comment type="caution">
    <text evidence="10">The sequence shown here is derived from an EMBL/GenBank/DDBJ whole genome shotgun (WGS) entry which is preliminary data.</text>
</comment>
<feature type="domain" description="Large ribosomal subunit protein uL2 RNA-binding" evidence="9">
    <location>
        <begin position="11"/>
        <end position="84"/>
    </location>
</feature>
<comment type="subunit">
    <text evidence="6">Part of the 50S ribosomal subunit. Forms a bridge to the 30S subunit in the 70S ribosome.</text>
</comment>
<dbReference type="Gene3D" id="4.10.950.10">
    <property type="entry name" value="Ribosomal protein L2, domain 3"/>
    <property type="match status" value="1"/>
</dbReference>
<evidence type="ECO:0000256" key="7">
    <source>
        <dbReference type="SAM" id="MobiDB-lite"/>
    </source>
</evidence>
<dbReference type="InterPro" id="IPR023672">
    <property type="entry name" value="Ribosomal_uL2_arc_euk"/>
</dbReference>
<keyword evidence="3 6" id="KW-0694">RNA-binding</keyword>
<dbReference type="FunFam" id="4.10.950.10:FF:000002">
    <property type="entry name" value="60S ribosomal protein L2"/>
    <property type="match status" value="1"/>
</dbReference>
<comment type="function">
    <text evidence="6">One of the primary rRNA binding proteins. Required for association of the 30S and 50S subunits to form the 70S ribosome, for tRNA binding and peptide bond formation. It has been suggested to have peptidyltransferase activity; this is somewhat controversial. Makes several contacts with the 16S rRNA in the 70S ribosome.</text>
</comment>
<proteinExistence type="inferred from homology"/>
<evidence type="ECO:0000313" key="10">
    <source>
        <dbReference type="EMBL" id="HIJ99705.1"/>
    </source>
</evidence>
<keyword evidence="2 6" id="KW-0699">rRNA-binding</keyword>
<dbReference type="InterPro" id="IPR014726">
    <property type="entry name" value="Ribosomal_uL2_dom3"/>
</dbReference>
<dbReference type="Gene3D" id="2.40.50.140">
    <property type="entry name" value="Nucleic acid-binding proteins"/>
    <property type="match status" value="1"/>
</dbReference>
<keyword evidence="4 6" id="KW-0689">Ribosomal protein</keyword>
<reference evidence="10 11" key="1">
    <citation type="journal article" name="Nat. Commun.">
        <title>Undinarchaeota illuminate DPANN phylogeny and the impact of gene transfer on archaeal evolution.</title>
        <authorList>
            <person name="Dombrowski N."/>
            <person name="Williams T.A."/>
            <person name="Sun J."/>
            <person name="Woodcroft B.J."/>
            <person name="Lee J.H."/>
            <person name="Minh B.Q."/>
            <person name="Rinke C."/>
            <person name="Spang A."/>
        </authorList>
    </citation>
    <scope>NUCLEOTIDE SEQUENCE [LARGE SCALE GENOMIC DNA]</scope>
    <source>
        <strain evidence="10">MAG_bin17</strain>
    </source>
</reference>
<dbReference type="SUPFAM" id="SSF50104">
    <property type="entry name" value="Translation proteins SH3-like domain"/>
    <property type="match status" value="1"/>
</dbReference>
<dbReference type="EMBL" id="DVAD01000014">
    <property type="protein sequence ID" value="HIJ99705.1"/>
    <property type="molecule type" value="Genomic_DNA"/>
</dbReference>
<feature type="domain" description="Large ribosomal subunit protein uL2 C-terminal" evidence="8">
    <location>
        <begin position="90"/>
        <end position="223"/>
    </location>
</feature>
<organism evidence="10 11">
    <name type="scientific">Candidatus Undinarchaeum marinum</name>
    <dbReference type="NCBI Taxonomy" id="2756141"/>
    <lineage>
        <taxon>Archaea</taxon>
        <taxon>Candidatus Undinarchaeota</taxon>
        <taxon>Candidatus Undinarchaeia</taxon>
        <taxon>Candidatus Undinarchaeales</taxon>
        <taxon>Candidatus Undinarchaeaceae</taxon>
        <taxon>Candidatus Undinarchaeum</taxon>
    </lineage>
</organism>
<dbReference type="NCBIfam" id="NF007180">
    <property type="entry name" value="PRK09612.1"/>
    <property type="match status" value="1"/>
</dbReference>
<dbReference type="InterPro" id="IPR014722">
    <property type="entry name" value="Rib_uL2_dom2"/>
</dbReference>
<keyword evidence="11" id="KW-1185">Reference proteome</keyword>
<dbReference type="InterPro" id="IPR012340">
    <property type="entry name" value="NA-bd_OB-fold"/>
</dbReference>
<dbReference type="SMART" id="SM01382">
    <property type="entry name" value="Ribosomal_L2_C"/>
    <property type="match status" value="1"/>
</dbReference>